<evidence type="ECO:0000313" key="1">
    <source>
        <dbReference type="EMBL" id="MBB3981150.1"/>
    </source>
</evidence>
<sequence>MPRIQQSFTNDRPEPINISVEPWPECFELEQGERLTLIWDTAESQEAACIDFINERELVIWPNGETHEMQYLINGEPAEERSWTFKHR</sequence>
<dbReference type="EMBL" id="JACIEB010000001">
    <property type="protein sequence ID" value="MBB3981150.1"/>
    <property type="molecule type" value="Genomic_DNA"/>
</dbReference>
<keyword evidence="2" id="KW-1185">Reference proteome</keyword>
<dbReference type="Proteomes" id="UP000552757">
    <property type="component" value="Unassembled WGS sequence"/>
</dbReference>
<proteinExistence type="predicted"/>
<evidence type="ECO:0000313" key="2">
    <source>
        <dbReference type="Proteomes" id="UP000552757"/>
    </source>
</evidence>
<accession>A0A7W6DIE2</accession>
<dbReference type="AlphaFoldDB" id="A0A7W6DIE2"/>
<organism evidence="1 2">
    <name type="scientific">Sphingobium fontiphilum</name>
    <dbReference type="NCBI Taxonomy" id="944425"/>
    <lineage>
        <taxon>Bacteria</taxon>
        <taxon>Pseudomonadati</taxon>
        <taxon>Pseudomonadota</taxon>
        <taxon>Alphaproteobacteria</taxon>
        <taxon>Sphingomonadales</taxon>
        <taxon>Sphingomonadaceae</taxon>
        <taxon>Sphingobium</taxon>
    </lineage>
</organism>
<gene>
    <name evidence="1" type="ORF">GGR44_000781</name>
</gene>
<protein>
    <submittedName>
        <fullName evidence="1">Uncharacterized protein</fullName>
    </submittedName>
</protein>
<reference evidence="1 2" key="1">
    <citation type="submission" date="2020-08" db="EMBL/GenBank/DDBJ databases">
        <title>Genomic Encyclopedia of Type Strains, Phase IV (KMG-IV): sequencing the most valuable type-strain genomes for metagenomic binning, comparative biology and taxonomic classification.</title>
        <authorList>
            <person name="Goeker M."/>
        </authorList>
    </citation>
    <scope>NUCLEOTIDE SEQUENCE [LARGE SCALE GENOMIC DNA]</scope>
    <source>
        <strain evidence="1 2">DSM 29348</strain>
    </source>
</reference>
<comment type="caution">
    <text evidence="1">The sequence shown here is derived from an EMBL/GenBank/DDBJ whole genome shotgun (WGS) entry which is preliminary data.</text>
</comment>
<name>A0A7W6DIE2_9SPHN</name>
<dbReference type="RefSeq" id="WP_183954097.1">
    <property type="nucleotide sequence ID" value="NZ_JACIEB010000001.1"/>
</dbReference>